<protein>
    <submittedName>
        <fullName evidence="1">Uncharacterized protein</fullName>
    </submittedName>
</protein>
<proteinExistence type="predicted"/>
<reference evidence="1 2" key="1">
    <citation type="submission" date="2020-08" db="EMBL/GenBank/DDBJ databases">
        <title>Whole genome sequence of Shewanella sp strain PS-2.</title>
        <authorList>
            <person name="Das S.K."/>
        </authorList>
    </citation>
    <scope>NUCLEOTIDE SEQUENCE [LARGE SCALE GENOMIC DNA]</scope>
    <source>
        <strain evidence="1 2">PS-2</strain>
    </source>
</reference>
<dbReference type="RefSeq" id="WP_240131542.1">
    <property type="nucleotide sequence ID" value="NZ_JACSDI010000010.1"/>
</dbReference>
<organism evidence="1 2">
    <name type="scientific">Shewanella cutis</name>
    <dbReference type="NCBI Taxonomy" id="2766780"/>
    <lineage>
        <taxon>Bacteria</taxon>
        <taxon>Pseudomonadati</taxon>
        <taxon>Pseudomonadota</taxon>
        <taxon>Gammaproteobacteria</taxon>
        <taxon>Alteromonadales</taxon>
        <taxon>Shewanellaceae</taxon>
        <taxon>Shewanella</taxon>
    </lineage>
</organism>
<dbReference type="Proteomes" id="UP000829384">
    <property type="component" value="Unassembled WGS sequence"/>
</dbReference>
<comment type="caution">
    <text evidence="1">The sequence shown here is derived from an EMBL/GenBank/DDBJ whole genome shotgun (WGS) entry which is preliminary data.</text>
</comment>
<name>A0ABS9QXA8_9GAMM</name>
<evidence type="ECO:0000313" key="1">
    <source>
        <dbReference type="EMBL" id="MCG9965000.1"/>
    </source>
</evidence>
<evidence type="ECO:0000313" key="2">
    <source>
        <dbReference type="Proteomes" id="UP000829384"/>
    </source>
</evidence>
<keyword evidence="2" id="KW-1185">Reference proteome</keyword>
<sequence>MFTSILLAVTINQMTMIPPKSHLDDPVEIQFDSKGLQADLHAELEQQMKQLSQAIKQNIEDGILPAGPAVTVTVKD</sequence>
<accession>A0ABS9QXA8</accession>
<dbReference type="EMBL" id="JACSDI010000010">
    <property type="protein sequence ID" value="MCG9965000.1"/>
    <property type="molecule type" value="Genomic_DNA"/>
</dbReference>
<gene>
    <name evidence="1" type="ORF">H9J30_13905</name>
</gene>